<dbReference type="PANTHER" id="PTHR23221:SF7">
    <property type="entry name" value="PHOSPHATIDYLINOSITOL-GLYCAN-SPECIFIC PHOSPHOLIPASE D"/>
    <property type="match status" value="1"/>
</dbReference>
<sequence>MSEEVTEVLVIDSKIPNFTQIMGSVPAHVEVKVLSGEEGALAEISDFLEGFTGLKAIHLFSHAENGSLSLGRESLGKDNVDAYEQELNSWQAACADGADLLVYGCDMAGETVFLESLAGYTGMDVAASDDVTGAAKYGGDSELENHLGEIEAVELFDQGFYDQFQLKLAQVEYTGGNTSNNLNTFINNNINDGDTLVFNSAVTINFSSEIILDKSVLFVNSSGGEVVFDGAGNAQLFDLDLSSNETTSFDGFVFRNAYSGDGGDGGAIEMRDGNVIIKNSIFDSNTANDDGGAIQMEDGNLLIQNTTFNNNNSGDNGGALDVYLGELVILNSNFTNNEASDDGGAISTHSSSVEMVIVGSDFDSNTAGDDGGAIDKDGPGVLTIEASSFTDNSVTEGDSNNTEGGAINAEGGITNINSSTFVGNSGEQGSALNSENNNTVINVSNSVFEGNFVVDENGDPQASNNTGDGSDTLDAVDSGVINVDNSPIDGENITDSGGDDENFNAFATPKAVVDEAVASDAVEELDGFVDADLPGAPGGATDDEIRGVDFFGEVAGDRSGEYIEGVGDVNNDGFDDFLIGSAYHSSDSGAVYLIFGADDLDYTDLTNVDETYNNGDIGVKINGIANGDKLAEVGALGDFNGDGIDDFALGARNADGAVNNSGAAYVIYGTETETAFNNLDLANLVTNDLGFVIKGEFANDDLGWQVTSAGDFNGDGYADALISADLHDANGSRSGAVYVVYGDDDYTTDLDLTQSNSSHFLEIQGGSAGDFAGYSVAEAGDVNGDGFDDIIIGAPYADYVYGERGEGFGAAYVIFGSENSSALNLGSLGSEDGFKLFGKDTEGNTDGLEMVGSDVSSAGDFNGDGFADILLGSPGKAINFVYDYDESKYTYTNNEKGNIFVIFGSETISETNLNEIDPTTVTDNGTGILIKSERAGDYAGLELSAVGDVNGDGFDDILFASSGPYDDLSVDLEGKVYLIFGSALPNDYSLEDGDFYGVILEGIHDTEAQAAEVDYAGDVDGDGFDDILIGEYFVTGNIDPDNVLTRSSAGDTYLIFGGNYIAEITNYTSGSGDGVFIKDNFVGDSSNNIFSDVSILDSVSAGAGDDTIEISSGIFEKIDGGSGYDTLRLDMDNNGSLDLTNIENRLESIEKIDMQTGNNTDYVLGLDLRSMAEYSDRGSVMKIDGNSSDSVTIDGLSGDYISTDIVTGPDSGYTLYSYNVGAIFAEVQIQTDIAVSFI</sequence>
<dbReference type="PRINTS" id="PR01185">
    <property type="entry name" value="INTEGRINA"/>
</dbReference>
<keyword evidence="10" id="KW-0998">Cell outer membrane</keyword>
<feature type="domain" description="DUF4347" evidence="11">
    <location>
        <begin position="8"/>
        <end position="165"/>
    </location>
</feature>
<accession>A0ABY7VVM0</accession>
<dbReference type="Pfam" id="PF14252">
    <property type="entry name" value="DUF4347"/>
    <property type="match status" value="1"/>
</dbReference>
<evidence type="ECO:0000313" key="13">
    <source>
        <dbReference type="Proteomes" id="UP001214250"/>
    </source>
</evidence>
<dbReference type="EMBL" id="CP117812">
    <property type="protein sequence ID" value="WDE98117.1"/>
    <property type="molecule type" value="Genomic_DNA"/>
</dbReference>
<evidence type="ECO:0000256" key="3">
    <source>
        <dbReference type="ARBA" id="ARBA00004613"/>
    </source>
</evidence>
<dbReference type="InterPro" id="IPR003368">
    <property type="entry name" value="POMP_repeat"/>
</dbReference>
<dbReference type="PANTHER" id="PTHR23221">
    <property type="entry name" value="GLYCOSYLPHOSPHATIDYLINOSITOL PHOSPHOLIPASE D"/>
    <property type="match status" value="1"/>
</dbReference>
<dbReference type="SUPFAM" id="SSF51126">
    <property type="entry name" value="Pectin lyase-like"/>
    <property type="match status" value="1"/>
</dbReference>
<dbReference type="InterPro" id="IPR025592">
    <property type="entry name" value="DUF4347"/>
</dbReference>
<keyword evidence="8" id="KW-0472">Membrane</keyword>
<keyword evidence="4" id="KW-0964">Secreted</keyword>
<evidence type="ECO:0000256" key="10">
    <source>
        <dbReference type="ARBA" id="ARBA00023237"/>
    </source>
</evidence>
<reference evidence="12 13" key="1">
    <citation type="submission" date="2023-02" db="EMBL/GenBank/DDBJ databases">
        <title>Genome sequence of Lentisphaera profundi SAORIC-696.</title>
        <authorList>
            <person name="Kim e."/>
            <person name="Cho J.-C."/>
            <person name="Choi A."/>
            <person name="Kang I."/>
        </authorList>
    </citation>
    <scope>NUCLEOTIDE SEQUENCE [LARGE SCALE GENOMIC DNA]</scope>
    <source>
        <strain evidence="12 13">SAORIC-696</strain>
    </source>
</reference>
<evidence type="ECO:0000256" key="4">
    <source>
        <dbReference type="ARBA" id="ARBA00022525"/>
    </source>
</evidence>
<dbReference type="Pfam" id="PF02415">
    <property type="entry name" value="Chlam_PMP"/>
    <property type="match status" value="1"/>
</dbReference>
<organism evidence="12 13">
    <name type="scientific">Lentisphaera profundi</name>
    <dbReference type="NCBI Taxonomy" id="1658616"/>
    <lineage>
        <taxon>Bacteria</taxon>
        <taxon>Pseudomonadati</taxon>
        <taxon>Lentisphaerota</taxon>
        <taxon>Lentisphaeria</taxon>
        <taxon>Lentisphaerales</taxon>
        <taxon>Lentisphaeraceae</taxon>
        <taxon>Lentisphaera</taxon>
    </lineage>
</organism>
<dbReference type="InterPro" id="IPR013517">
    <property type="entry name" value="FG-GAP"/>
</dbReference>
<evidence type="ECO:0000256" key="2">
    <source>
        <dbReference type="ARBA" id="ARBA00004442"/>
    </source>
</evidence>
<dbReference type="InterPro" id="IPR013519">
    <property type="entry name" value="Int_alpha_beta-p"/>
</dbReference>
<keyword evidence="7" id="KW-0378">Hydrolase</keyword>
<keyword evidence="6" id="KW-0677">Repeat</keyword>
<evidence type="ECO:0000313" key="12">
    <source>
        <dbReference type="EMBL" id="WDE98117.1"/>
    </source>
</evidence>
<dbReference type="Gene3D" id="2.130.10.130">
    <property type="entry name" value="Integrin alpha, N-terminal"/>
    <property type="match status" value="4"/>
</dbReference>
<dbReference type="InterPro" id="IPR011050">
    <property type="entry name" value="Pectin_lyase_fold/virulence"/>
</dbReference>
<dbReference type="RefSeq" id="WP_274152906.1">
    <property type="nucleotide sequence ID" value="NZ_CP117812.1"/>
</dbReference>
<dbReference type="SUPFAM" id="SSF69318">
    <property type="entry name" value="Integrin alpha N-terminal domain"/>
    <property type="match status" value="2"/>
</dbReference>
<comment type="subcellular location">
    <subcellularLocation>
        <location evidence="1">Cell envelope</location>
    </subcellularLocation>
    <subcellularLocation>
        <location evidence="2">Cell outer membrane</location>
    </subcellularLocation>
    <subcellularLocation>
        <location evidence="3">Secreted</location>
    </subcellularLocation>
</comment>
<evidence type="ECO:0000256" key="1">
    <source>
        <dbReference type="ARBA" id="ARBA00004196"/>
    </source>
</evidence>
<name>A0ABY7VVM0_9BACT</name>
<dbReference type="SMART" id="SM00191">
    <property type="entry name" value="Int_alpha"/>
    <property type="match status" value="7"/>
</dbReference>
<gene>
    <name evidence="12" type="ORF">PQO03_20060</name>
</gene>
<evidence type="ECO:0000256" key="7">
    <source>
        <dbReference type="ARBA" id="ARBA00022801"/>
    </source>
</evidence>
<dbReference type="Pfam" id="PF01839">
    <property type="entry name" value="FG-GAP"/>
    <property type="match status" value="5"/>
</dbReference>
<protein>
    <submittedName>
        <fullName evidence="12">DUF4347 domain-containing protein</fullName>
    </submittedName>
</protein>
<evidence type="ECO:0000256" key="9">
    <source>
        <dbReference type="ARBA" id="ARBA00023180"/>
    </source>
</evidence>
<proteinExistence type="predicted"/>
<keyword evidence="5" id="KW-0732">Signal</keyword>
<dbReference type="PROSITE" id="PS51470">
    <property type="entry name" value="FG_GAP"/>
    <property type="match status" value="3"/>
</dbReference>
<evidence type="ECO:0000256" key="6">
    <source>
        <dbReference type="ARBA" id="ARBA00022737"/>
    </source>
</evidence>
<keyword evidence="9" id="KW-0325">Glycoprotein</keyword>
<evidence type="ECO:0000259" key="11">
    <source>
        <dbReference type="Pfam" id="PF14252"/>
    </source>
</evidence>
<evidence type="ECO:0000256" key="8">
    <source>
        <dbReference type="ARBA" id="ARBA00023136"/>
    </source>
</evidence>
<dbReference type="InterPro" id="IPR028994">
    <property type="entry name" value="Integrin_alpha_N"/>
</dbReference>
<dbReference type="InterPro" id="IPR000413">
    <property type="entry name" value="Integrin_alpha"/>
</dbReference>
<evidence type="ECO:0000256" key="5">
    <source>
        <dbReference type="ARBA" id="ARBA00022729"/>
    </source>
</evidence>
<keyword evidence="13" id="KW-1185">Reference proteome</keyword>
<dbReference type="Proteomes" id="UP001214250">
    <property type="component" value="Chromosome 2"/>
</dbReference>